<gene>
    <name evidence="2" type="primary">DCDC1</name>
</gene>
<dbReference type="PROSITE" id="PS50231">
    <property type="entry name" value="RICIN_B_LECTIN"/>
    <property type="match status" value="1"/>
</dbReference>
<organism evidence="2 3">
    <name type="scientific">Pseudonaja textilis</name>
    <name type="common">Eastern brown snake</name>
    <dbReference type="NCBI Taxonomy" id="8673"/>
    <lineage>
        <taxon>Eukaryota</taxon>
        <taxon>Metazoa</taxon>
        <taxon>Chordata</taxon>
        <taxon>Craniata</taxon>
        <taxon>Vertebrata</taxon>
        <taxon>Euteleostomi</taxon>
        <taxon>Lepidosauria</taxon>
        <taxon>Squamata</taxon>
        <taxon>Bifurcata</taxon>
        <taxon>Unidentata</taxon>
        <taxon>Episquamata</taxon>
        <taxon>Toxicofera</taxon>
        <taxon>Serpentes</taxon>
        <taxon>Colubroidea</taxon>
        <taxon>Elapidae</taxon>
        <taxon>Hydrophiinae</taxon>
        <taxon>Pseudonaja</taxon>
    </lineage>
</organism>
<protein>
    <submittedName>
        <fullName evidence="2">Doublecortin domain containing 1</fullName>
    </submittedName>
</protein>
<dbReference type="InterPro" id="IPR057424">
    <property type="entry name" value="Ubiquitin_DCDC1"/>
</dbReference>
<evidence type="ECO:0000313" key="3">
    <source>
        <dbReference type="Proteomes" id="UP000472273"/>
    </source>
</evidence>
<dbReference type="InterPro" id="IPR035992">
    <property type="entry name" value="Ricin_B-like_lectins"/>
</dbReference>
<dbReference type="InterPro" id="IPR043188">
    <property type="entry name" value="DCDC1"/>
</dbReference>
<name>A0A670Y7H8_PSETE</name>
<dbReference type="Pfam" id="PF25510">
    <property type="entry name" value="Ubiquitin_DCDC1"/>
    <property type="match status" value="1"/>
</dbReference>
<dbReference type="SMART" id="SM00537">
    <property type="entry name" value="DCX"/>
    <property type="match status" value="2"/>
</dbReference>
<reference evidence="2" key="2">
    <citation type="submission" date="2025-09" db="UniProtKB">
        <authorList>
            <consortium name="Ensembl"/>
        </authorList>
    </citation>
    <scope>IDENTIFICATION</scope>
</reference>
<dbReference type="CDD" id="cd17155">
    <property type="entry name" value="DCX_DCDC1"/>
    <property type="match status" value="1"/>
</dbReference>
<accession>A0A670Y7H8</accession>
<dbReference type="InterPro" id="IPR056415">
    <property type="entry name" value="DCX2_DCDC1"/>
</dbReference>
<dbReference type="GO" id="GO:0035556">
    <property type="term" value="P:intracellular signal transduction"/>
    <property type="evidence" value="ECO:0007669"/>
    <property type="project" value="InterPro"/>
</dbReference>
<keyword evidence="3" id="KW-1185">Reference proteome</keyword>
<dbReference type="CDD" id="cd17157">
    <property type="entry name" value="DCX2_DCDC5"/>
    <property type="match status" value="1"/>
</dbReference>
<reference evidence="2" key="1">
    <citation type="submission" date="2025-08" db="UniProtKB">
        <authorList>
            <consortium name="Ensembl"/>
        </authorList>
    </citation>
    <scope>IDENTIFICATION</scope>
</reference>
<dbReference type="GO" id="GO:1902412">
    <property type="term" value="P:regulation of mitotic cytokinesis"/>
    <property type="evidence" value="ECO:0007669"/>
    <property type="project" value="InterPro"/>
</dbReference>
<dbReference type="Gene3D" id="3.10.20.230">
    <property type="entry name" value="Doublecortin domain"/>
    <property type="match status" value="2"/>
</dbReference>
<sequence>MGLHDLYRGKSHRDKLITGHTEFLGLQRKSLLGPKSPPQSLEVTRRSGFQDGSIHQTKLVQKNDRKSKLASYKSNSRNNFCLTSPYQGNRPISAPSGQLSRCQHFSSSKLHFTGKASEISQIFRQKPQILRVTAYKNGAINIFAKVTVPLSIKLLLEECTEKLKLNMAARRIFLADGTEVLSAIDIPHDADVYISTGEPFSNPFKKIKDHLLLMKNATWTLNGLIFPRDVKRRKAEPVLSKRMKKLIEKPMIRLLVFKNCMGQDGYEIAAPPNQIEKFLDICTMRLNLISPAKYIYNMHGEKMEDLRNVPMLEKCLQNSITPLWGPLWVSKGEGFSPTGAKIYIQGVLLALYQRLKSAKNYCEQLDCATDGQKEKITDKSILSMKKQEILLEQHKVHNLIDELQAVIKSYKGHLSKLAPQLQAEQEQCSSYVYQHIKELPTFPLQGLQLKVYENGKDTGETLVHISRKEMESNYGDQPGIILEKVRHMIHQRLQLSADFKPSGLSHFPTHLFDETGQEIKNPLLLQNEQKIWVSYGEDYRSPLNPVLSLTFDKITATKKNGITIIYKTLLDPCVDLLPRYDSWEACDGFPENFQFIKAPEHQVLETVEPDNLFFQNKVNNDNNYMPSYILGKNSKHLKANLLLKNWQLGFHIVVYIIIAGKIVNRAMAQGSLSVGHPIRAMMQDGKPLEGYKLTLQKSISLVGCLQTEDMQLLYFSLQAYPEFVLTYLEELNVKEMVQIKCSTHEVLENSDHNSKEKQLSRPLDAHLMPKGTSGENCQLTVALVRKLEEKHPKASAQRWAIKHEGTNKPGQWKQSKVDNPLWNKLTYMWPVLPNGELNQAFDWPIEGLLIPNSPPLKKPAGRKPEINMPLRLKVLRNGEPDKNKALSVLGLDSAFVIRKQCTTALNLPFAARRLFTEKGVELFVLKDLEKGQLLYISCGEQWIDPLWTTAQHKKRLQCNNLASDVMAMRAYCAMRNPKSEQISFFVFFKLSLGGPLYLSRNSHIKSHFKTEAFHKTTKYAWQQISCDEDYNIQKEKDEQFFEDAELYKKYRSPKLAKEFQKAHHQLFEFKNGKIINCSCPNLVLGVENTDLHSGTEVVLLEKKYDDVKQHWVWKEESRSFHLAIDPDLVLTVSVPTVLNGCPKFPLEIQGYPIILQKYRPHNYGAANQKWNFTETKVFSAFYSTILDMEITAANYASICTFTITKAEKIDQPGYYFLSPCGKKKIMICLACGRTIRGKKELKKLLPGTIFSCASGFQDRNNLPFCPFKCLDVNKIDLFSDKAESTLHYFEDVLASLKNETSLQVISEKISAALDQKTVKIIAYKNGDGYRNGQLIVAHTFPRLLSLCTRRLELSRTACKLYNSEGTLILTLQDLVLCAVNDYLKKQETEERDEEAISDNGLKQIASVFSRKDKDKNINFTSSVITPDIDHLVLSNILRNPVEVWVSSGEPFLPLDTLENIERQEKQKWLEKDKILADLNAMKHKMRQLQGRRITKYKAADLVPTKSPFQPVVVEGGWTEETQEEMKLMETIQQTEMHLSELQALQFQRSSPFSPKLLAKNDKGLYKQPTTKRVWAYPNGNIPDKGVHAWGKSMTELLDSCTTHLKMSQPAKILYTPDGYQLQSWEEIERDMMVCVSTGHVFMSPKAVQHEIEIRAHYARIRKQQGPESTSIVVSPSTKVIDKVVSQYIV</sequence>
<dbReference type="PANTHER" id="PTHR46302:SF3">
    <property type="entry name" value="DOUBLECORTIN DOMAIN-CONTAINING PROTEIN 1"/>
    <property type="match status" value="1"/>
</dbReference>
<dbReference type="InterPro" id="IPR036572">
    <property type="entry name" value="Doublecortin_dom_sf"/>
</dbReference>
<evidence type="ECO:0000259" key="1">
    <source>
        <dbReference type="PROSITE" id="PS50309"/>
    </source>
</evidence>
<dbReference type="Ensembl" id="ENSPTXT00000004669.1">
    <property type="protein sequence ID" value="ENSPTXP00000004540.1"/>
    <property type="gene ID" value="ENSPTXG00000003325.1"/>
</dbReference>
<dbReference type="PROSITE" id="PS50309">
    <property type="entry name" value="DC"/>
    <property type="match status" value="1"/>
</dbReference>
<dbReference type="OMA" id="IMVAYKT"/>
<dbReference type="GO" id="GO:0008017">
    <property type="term" value="F:microtubule binding"/>
    <property type="evidence" value="ECO:0007669"/>
    <property type="project" value="InterPro"/>
</dbReference>
<proteinExistence type="predicted"/>
<dbReference type="Pfam" id="PF24478">
    <property type="entry name" value="DCX2_DCDC1"/>
    <property type="match status" value="2"/>
</dbReference>
<dbReference type="CDD" id="cd17158">
    <property type="entry name" value="DCX3_DCDC5"/>
    <property type="match status" value="1"/>
</dbReference>
<dbReference type="SUPFAM" id="SSF89837">
    <property type="entry name" value="Doublecortin (DC)"/>
    <property type="match status" value="4"/>
</dbReference>
<feature type="domain" description="Doublecortin" evidence="1">
    <location>
        <begin position="151"/>
        <end position="210"/>
    </location>
</feature>
<evidence type="ECO:0000313" key="2">
    <source>
        <dbReference type="Ensembl" id="ENSPTXP00000004540.1"/>
    </source>
</evidence>
<dbReference type="CDD" id="cd17156">
    <property type="entry name" value="DCX1_DCDC5"/>
    <property type="match status" value="1"/>
</dbReference>
<dbReference type="CDD" id="cd17159">
    <property type="entry name" value="DCX4_DCDC5"/>
    <property type="match status" value="1"/>
</dbReference>
<dbReference type="PANTHER" id="PTHR46302">
    <property type="entry name" value="DOUBLECORTIN DOMAIN-CONTAINING PROTEIN 1"/>
    <property type="match status" value="1"/>
</dbReference>
<dbReference type="InterPro" id="IPR003533">
    <property type="entry name" value="Doublecortin_dom"/>
</dbReference>
<dbReference type="SUPFAM" id="SSF50370">
    <property type="entry name" value="Ricin B-like lectins"/>
    <property type="match status" value="1"/>
</dbReference>
<dbReference type="Proteomes" id="UP000472273">
    <property type="component" value="Unplaced"/>
</dbReference>
<dbReference type="GO" id="GO:0030496">
    <property type="term" value="C:midbody"/>
    <property type="evidence" value="ECO:0007669"/>
    <property type="project" value="TreeGrafter"/>
</dbReference>
<dbReference type="GeneTree" id="ENSGT00940000163628"/>